<keyword evidence="1" id="KW-1133">Transmembrane helix</keyword>
<sequence>MRSFFERSNVYTSSLNRQEIEMTIRSLLSTESHFLFFKQKEYKGKLKKNKFKFYKKFSSNQFSNPEIKGKFISENPLMVEIRITPHYFKLLFFLIFPIIFIPESIFADEMTINGVLREPTLVERLAFGSFGGLVPIIWGYIDTFSKYNKTEVWINNLFKLNKIDSKFYLKKRRRVS</sequence>
<dbReference type="Proteomes" id="UP000267268">
    <property type="component" value="Chromosome 2"/>
</dbReference>
<evidence type="ECO:0000256" key="1">
    <source>
        <dbReference type="SAM" id="Phobius"/>
    </source>
</evidence>
<keyword evidence="1" id="KW-0472">Membrane</keyword>
<dbReference type="AlphaFoldDB" id="A0A3Q9FUH3"/>
<feature type="transmembrane region" description="Helical" evidence="1">
    <location>
        <begin position="125"/>
        <end position="141"/>
    </location>
</feature>
<organism evidence="2 3">
    <name type="scientific">Flammeovirga pectinis</name>
    <dbReference type="NCBI Taxonomy" id="2494373"/>
    <lineage>
        <taxon>Bacteria</taxon>
        <taxon>Pseudomonadati</taxon>
        <taxon>Bacteroidota</taxon>
        <taxon>Cytophagia</taxon>
        <taxon>Cytophagales</taxon>
        <taxon>Flammeovirgaceae</taxon>
        <taxon>Flammeovirga</taxon>
    </lineage>
</organism>
<dbReference type="KEGG" id="fll:EI427_21005"/>
<feature type="transmembrane region" description="Helical" evidence="1">
    <location>
        <begin position="87"/>
        <end position="105"/>
    </location>
</feature>
<protein>
    <submittedName>
        <fullName evidence="2">Uncharacterized protein</fullName>
    </submittedName>
</protein>
<keyword evidence="3" id="KW-1185">Reference proteome</keyword>
<evidence type="ECO:0000313" key="3">
    <source>
        <dbReference type="Proteomes" id="UP000267268"/>
    </source>
</evidence>
<keyword evidence="1" id="KW-0812">Transmembrane</keyword>
<gene>
    <name evidence="2" type="ORF">EI427_21005</name>
</gene>
<dbReference type="EMBL" id="CP034563">
    <property type="protein sequence ID" value="AZQ64705.1"/>
    <property type="molecule type" value="Genomic_DNA"/>
</dbReference>
<accession>A0A3Q9FUH3</accession>
<proteinExistence type="predicted"/>
<evidence type="ECO:0000313" key="2">
    <source>
        <dbReference type="EMBL" id="AZQ64705.1"/>
    </source>
</evidence>
<reference evidence="2 3" key="1">
    <citation type="submission" date="2018-12" db="EMBL/GenBank/DDBJ databases">
        <title>Flammeovirga pectinis sp. nov., isolated from the gut of the Korean scallop, Patinopecten yessoensis.</title>
        <authorList>
            <person name="Bae J.-W."/>
            <person name="Jeong Y.-S."/>
            <person name="Kang W."/>
        </authorList>
    </citation>
    <scope>NUCLEOTIDE SEQUENCE [LARGE SCALE GENOMIC DNA]</scope>
    <source>
        <strain evidence="2 3">L12M1</strain>
    </source>
</reference>
<name>A0A3Q9FUH3_9BACT</name>
<dbReference type="RefSeq" id="WP_126618669.1">
    <property type="nucleotide sequence ID" value="NZ_CP034563.1"/>
</dbReference>